<dbReference type="PANTHER" id="PTHR22981:SF7">
    <property type="entry name" value="3-HYDROXYISOBUTYRATE DEHYDROGENASE, MITOCHONDRIAL"/>
    <property type="match status" value="1"/>
</dbReference>
<organism evidence="11 12">
    <name type="scientific">Erysiphe pulchra</name>
    <dbReference type="NCBI Taxonomy" id="225359"/>
    <lineage>
        <taxon>Eukaryota</taxon>
        <taxon>Fungi</taxon>
        <taxon>Dikarya</taxon>
        <taxon>Ascomycota</taxon>
        <taxon>Pezizomycotina</taxon>
        <taxon>Leotiomycetes</taxon>
        <taxon>Erysiphales</taxon>
        <taxon>Erysiphaceae</taxon>
        <taxon>Erysiphe</taxon>
    </lineage>
</organism>
<dbReference type="STRING" id="225359.A0A2S4Q1Q6"/>
<feature type="domain" description="6-phosphogluconate dehydrogenase NADP-binding" evidence="9">
    <location>
        <begin position="3"/>
        <end position="170"/>
    </location>
</feature>
<evidence type="ECO:0000256" key="1">
    <source>
        <dbReference type="ARBA" id="ARBA00005109"/>
    </source>
</evidence>
<evidence type="ECO:0000256" key="5">
    <source>
        <dbReference type="ARBA" id="ARBA00023002"/>
    </source>
</evidence>
<dbReference type="InterPro" id="IPR015815">
    <property type="entry name" value="HIBADH-related"/>
</dbReference>
<evidence type="ECO:0000313" key="12">
    <source>
        <dbReference type="Proteomes" id="UP000237438"/>
    </source>
</evidence>
<evidence type="ECO:0000259" key="10">
    <source>
        <dbReference type="Pfam" id="PF14833"/>
    </source>
</evidence>
<keyword evidence="4" id="KW-0101">Branched-chain amino acid catabolism</keyword>
<evidence type="ECO:0000259" key="9">
    <source>
        <dbReference type="Pfam" id="PF03446"/>
    </source>
</evidence>
<keyword evidence="12" id="KW-1185">Reference proteome</keyword>
<comment type="caution">
    <text evidence="11">The sequence shown here is derived from an EMBL/GenBank/DDBJ whole genome shotgun (WGS) entry which is preliminary data.</text>
</comment>
<dbReference type="Pfam" id="PF14833">
    <property type="entry name" value="NAD_binding_11"/>
    <property type="match status" value="1"/>
</dbReference>
<dbReference type="SUPFAM" id="SSF48179">
    <property type="entry name" value="6-phosphogluconate dehydrogenase C-terminal domain-like"/>
    <property type="match status" value="1"/>
</dbReference>
<feature type="domain" description="3-hydroxyisobutyrate dehydrogenase-like NAD-binding" evidence="10">
    <location>
        <begin position="178"/>
        <end position="303"/>
    </location>
</feature>
<dbReference type="EMBL" id="PEDP01000018">
    <property type="protein sequence ID" value="POS88225.1"/>
    <property type="molecule type" value="Genomic_DNA"/>
</dbReference>
<dbReference type="Proteomes" id="UP000237438">
    <property type="component" value="Unassembled WGS sequence"/>
</dbReference>
<dbReference type="InterPro" id="IPR036291">
    <property type="entry name" value="NAD(P)-bd_dom_sf"/>
</dbReference>
<sequence>MAKNLQSNLSTSDSLNIYDINCNSVKKFIDETKDSKAGASVNQASSVFEAAENSEIIVTVLPDSSQVKEVYRQIISISSQKNDKNTNTKGNKNRNWLFIDCSTIDPMTSKEIARMAHESEETCDYVDAPMSGGVTAAKQSSLTFMLGCADNLVSQITSVLQKLGGKQVIHCGPQSLGLAGKLANNYLLAINNIATAEAMRLGMKWGLDATTLSQLINQSTGRCWPSAINNPVKGVSPHAPANRDYVGGFSLGLMKKDLVLAILSAKEVGLQLELAERARELYEDADTGDDYKGRDFSIIYKYLEMKD</sequence>
<dbReference type="InterPro" id="IPR013328">
    <property type="entry name" value="6PGD_dom2"/>
</dbReference>
<dbReference type="OrthoDB" id="21615at2759"/>
<accession>A0A2S4Q1Q6</accession>
<comment type="catalytic activity">
    <reaction evidence="7">
        <text>3-hydroxy-2-methylpropanoate + NAD(+) = 2-methyl-3-oxopropanoate + NADH + H(+)</text>
        <dbReference type="Rhea" id="RHEA:17681"/>
        <dbReference type="ChEBI" id="CHEBI:11805"/>
        <dbReference type="ChEBI" id="CHEBI:15378"/>
        <dbReference type="ChEBI" id="CHEBI:57540"/>
        <dbReference type="ChEBI" id="CHEBI:57700"/>
        <dbReference type="ChEBI" id="CHEBI:57945"/>
        <dbReference type="EC" id="1.1.1.31"/>
    </reaction>
</comment>
<dbReference type="SUPFAM" id="SSF51735">
    <property type="entry name" value="NAD(P)-binding Rossmann-fold domains"/>
    <property type="match status" value="1"/>
</dbReference>
<feature type="active site" evidence="8">
    <location>
        <position position="181"/>
    </location>
</feature>
<evidence type="ECO:0000256" key="6">
    <source>
        <dbReference type="ARBA" id="ARBA00023027"/>
    </source>
</evidence>
<comment type="similarity">
    <text evidence="2">Belongs to the HIBADH-related family. 3-hydroxyisobutyrate dehydrogenase subfamily.</text>
</comment>
<name>A0A2S4Q1Q6_9PEZI</name>
<dbReference type="GO" id="GO:0006574">
    <property type="term" value="P:L-valine catabolic process"/>
    <property type="evidence" value="ECO:0007669"/>
    <property type="project" value="TreeGrafter"/>
</dbReference>
<evidence type="ECO:0000256" key="7">
    <source>
        <dbReference type="ARBA" id="ARBA00049197"/>
    </source>
</evidence>
<gene>
    <name evidence="11" type="ORF">EPUL_000129</name>
</gene>
<dbReference type="PIRSF" id="PIRSF000103">
    <property type="entry name" value="HIBADH"/>
    <property type="match status" value="1"/>
</dbReference>
<evidence type="ECO:0000256" key="2">
    <source>
        <dbReference type="ARBA" id="ARBA00006013"/>
    </source>
</evidence>
<dbReference type="GO" id="GO:0005739">
    <property type="term" value="C:mitochondrion"/>
    <property type="evidence" value="ECO:0007669"/>
    <property type="project" value="TreeGrafter"/>
</dbReference>
<dbReference type="GO" id="GO:0050661">
    <property type="term" value="F:NADP binding"/>
    <property type="evidence" value="ECO:0007669"/>
    <property type="project" value="InterPro"/>
</dbReference>
<reference evidence="11 12" key="1">
    <citation type="submission" date="2017-10" db="EMBL/GenBank/DDBJ databases">
        <title>Development of genomic resources for the powdery mildew, Erysiphe pulchra.</title>
        <authorList>
            <person name="Wadl P.A."/>
            <person name="Mack B.M."/>
            <person name="Moore G."/>
            <person name="Beltz S.B."/>
        </authorList>
    </citation>
    <scope>NUCLEOTIDE SEQUENCE [LARGE SCALE GENOMIC DNA]</scope>
    <source>
        <strain evidence="11">Cflorida</strain>
    </source>
</reference>
<dbReference type="InterPro" id="IPR029154">
    <property type="entry name" value="HIBADH-like_NADP-bd"/>
</dbReference>
<keyword evidence="6" id="KW-0520">NAD</keyword>
<dbReference type="GO" id="GO:0008442">
    <property type="term" value="F:3-hydroxyisobutyrate dehydrogenase activity"/>
    <property type="evidence" value="ECO:0007669"/>
    <property type="project" value="UniProtKB-EC"/>
</dbReference>
<dbReference type="InterPro" id="IPR006115">
    <property type="entry name" value="6PGDH_NADP-bd"/>
</dbReference>
<dbReference type="GO" id="GO:0051287">
    <property type="term" value="F:NAD binding"/>
    <property type="evidence" value="ECO:0007669"/>
    <property type="project" value="InterPro"/>
</dbReference>
<proteinExistence type="inferred from homology"/>
<evidence type="ECO:0000313" key="11">
    <source>
        <dbReference type="EMBL" id="POS88225.1"/>
    </source>
</evidence>
<dbReference type="Gene3D" id="3.40.50.720">
    <property type="entry name" value="NAD(P)-binding Rossmann-like Domain"/>
    <property type="match status" value="1"/>
</dbReference>
<dbReference type="Gene3D" id="1.10.1040.10">
    <property type="entry name" value="N-(1-d-carboxylethyl)-l-norvaline Dehydrogenase, domain 2"/>
    <property type="match status" value="1"/>
</dbReference>
<feature type="non-terminal residue" evidence="11">
    <location>
        <position position="307"/>
    </location>
</feature>
<evidence type="ECO:0000256" key="3">
    <source>
        <dbReference type="ARBA" id="ARBA00012991"/>
    </source>
</evidence>
<dbReference type="PANTHER" id="PTHR22981">
    <property type="entry name" value="3-HYDROXYISOBUTYRATE DEHYDROGENASE-RELATED"/>
    <property type="match status" value="1"/>
</dbReference>
<dbReference type="Pfam" id="PF03446">
    <property type="entry name" value="NAD_binding_2"/>
    <property type="match status" value="1"/>
</dbReference>
<dbReference type="EC" id="1.1.1.31" evidence="3"/>
<evidence type="ECO:0000256" key="4">
    <source>
        <dbReference type="ARBA" id="ARBA00022456"/>
    </source>
</evidence>
<dbReference type="AlphaFoldDB" id="A0A2S4Q1Q6"/>
<keyword evidence="5" id="KW-0560">Oxidoreductase</keyword>
<dbReference type="FunFam" id="1.10.1040.10:FF:000006">
    <property type="entry name" value="3-hydroxyisobutyrate dehydrogenase"/>
    <property type="match status" value="1"/>
</dbReference>
<dbReference type="InterPro" id="IPR008927">
    <property type="entry name" value="6-PGluconate_DH-like_C_sf"/>
</dbReference>
<protein>
    <recommendedName>
        <fullName evidence="3">3-hydroxyisobutyrate dehydrogenase</fullName>
        <ecNumber evidence="3">1.1.1.31</ecNumber>
    </recommendedName>
</protein>
<comment type="pathway">
    <text evidence="1">Amino-acid degradation; L-valine degradation.</text>
</comment>
<evidence type="ECO:0000256" key="8">
    <source>
        <dbReference type="PIRSR" id="PIRSR000103-1"/>
    </source>
</evidence>